<dbReference type="Pfam" id="PF18784">
    <property type="entry name" value="CRM1_repeat_2"/>
    <property type="match status" value="1"/>
</dbReference>
<keyword evidence="3" id="KW-0813">Transport</keyword>
<feature type="region of interest" description="Disordered" evidence="8">
    <location>
        <begin position="1665"/>
        <end position="1838"/>
    </location>
</feature>
<dbReference type="Pfam" id="PF08389">
    <property type="entry name" value="Xpo1"/>
    <property type="match status" value="1"/>
</dbReference>
<reference evidence="10" key="1">
    <citation type="submission" date="2023-04" db="EMBL/GenBank/DDBJ databases">
        <title>Phytophthora lilii NBRC 32176.</title>
        <authorList>
            <person name="Ichikawa N."/>
            <person name="Sato H."/>
            <person name="Tonouchi N."/>
        </authorList>
    </citation>
    <scope>NUCLEOTIDE SEQUENCE</scope>
    <source>
        <strain evidence="10">NBRC 32176</strain>
    </source>
</reference>
<feature type="compositionally biased region" description="Low complexity" evidence="8">
    <location>
        <begin position="1829"/>
        <end position="1838"/>
    </location>
</feature>
<feature type="region of interest" description="Disordered" evidence="8">
    <location>
        <begin position="988"/>
        <end position="1080"/>
    </location>
</feature>
<feature type="compositionally biased region" description="Pro residues" evidence="8">
    <location>
        <begin position="1188"/>
        <end position="1203"/>
    </location>
</feature>
<comment type="caution">
    <text evidence="10">The sequence shown here is derived from an EMBL/GenBank/DDBJ whole genome shotgun (WGS) entry which is preliminary data.</text>
</comment>
<feature type="compositionally biased region" description="Low complexity" evidence="8">
    <location>
        <begin position="1050"/>
        <end position="1080"/>
    </location>
</feature>
<feature type="domain" description="Exportin-1 C-terminal" evidence="9">
    <location>
        <begin position="712"/>
        <end position="955"/>
    </location>
</feature>
<dbReference type="GO" id="GO:0005634">
    <property type="term" value="C:nucleus"/>
    <property type="evidence" value="ECO:0007669"/>
    <property type="project" value="UniProtKB-SubCell"/>
</dbReference>
<evidence type="ECO:0000256" key="2">
    <source>
        <dbReference type="ARBA" id="ARBA00009466"/>
    </source>
</evidence>
<comment type="similarity">
    <text evidence="2">Belongs to the exportin family.</text>
</comment>
<dbReference type="Pfam" id="PF08767">
    <property type="entry name" value="CRM1_C"/>
    <property type="match status" value="1"/>
</dbReference>
<comment type="subcellular location">
    <subcellularLocation>
        <location evidence="1">Nucleus</location>
    </subcellularLocation>
</comment>
<feature type="compositionally biased region" description="Polar residues" evidence="8">
    <location>
        <begin position="1356"/>
        <end position="1371"/>
    </location>
</feature>
<name>A0A9W6UF81_9STRA</name>
<sequence>MEAVGQKLLDFSQPFDVAALDQVVQCMNDPKSPHQRVANQIMVALQEHQDSWTRASDILEQSSSIQTKFFGLQVRTSCRGRAADAETNVLLPGPDLGGRHPLPLEDPAQGPARRHQELHRRQIAVGMLAEEFGAGFWWRLLWLMVHEWPQNWPSFITDIVNSSKTSEILCENNMTILKLLSEEVFDFSKDQLTEQKTKTLKESLNHEFTQIFQFVLNKSTHVPLLQITLQTLLRFLSWIPLGFIFETDLIKILVTKFLATGVFRNDTISCLSEIAQLRDVPEQYNNVYVQLYMGVLNEVGKILPPGSSFTPFWEQDEVYVQRLSIFFTSFFRYHIQVIERPITAPGDEAHQALLAGFTYLVCIAEVDDDSIFKICLDYWHYFTRDLYTVDQNQMNPLAGFQNQSRSRRELVSPVMNRVRHVMISKMVKPSEVLIVEDENGEIVRETTKDTEALSQYKTMHETLVYLTHLNYDDTETIMLEKLTAQVEGTEWSWNNLNTLCWAIGSISGAMSEENEKRFLVTVIKDLLGLCEMKRGKDNKAVVASNIMYVVGQYPRFLRAHWKFLRTVVNKLFEFMHELHPGVQDMACDTFLKISQKCRRKFVVLQSGETRPFVEELLEELPRIVSDLETHQVHTFYEAVASMLAADNDAGRKEVLLGRLMNLPNEAWKSIMSQAAQDVNILYDSRGVKEIVKIIRTNVKVCKAIGPNGFNSQMGYIFQDMLNVYVAYTQRIAAMVEQGGEIAVKTSEVRSLRSAKKESLRLMDAFVEHTAGDDSSRQFVATHFLPKLLETILSDYQNTTPTAKESEVLSLLATSINKLKNIIAPTVPMILEAVFECTLQMITKNFEDFPEHRVNFFKLLQAVNDFCFEALFSIPQEHQKLVVDSIIWAFKHTERNVADTAFLKDYVANLIGSSFPNLSRAQVVEFVVGCFDMSKDLPTFKKHLRDFLVNIKEFAGEDNAELFLEENLARTQLQEKQDMAAKLAVPGLQAAAKKHKLHEKEERKEKKRLKKANDEEEKRNKRKEAETKSAQAARGKKRRLVRHASAEDSARSASSSPVRATATAATTAATDKWTIPRAKTPARAKTAAQAIKNMSVDLVPLGVPTQANSIGGGRYVQNGNRSAAQSLRRSDPRQRPPSLTKFASPAAPPATAAPKLPAVPPPAAAAPTPPAVPPPSMPPRPAQVAQPTALPPLPPQPAPMPTRPVTPSSSPVRAQTAAITSTGTHASAPPRTAATGVPAVKRISTSDYLRKRKESHDRPSSRSSSLERSTSLMEERASPVARSSTRAPDYRRSDSAPLPSPSSSSSPDFRAREGRAAVDPHRRYPEAEQQFWRQKPYYDSDSSRMEYQDRSVGRSEFTANGGYSSGQRETQNYPPPRDRYLPRQQEANVFGGNIGHDDRSYNYAADSHFSPGSSPAEQPYWRENVREELPPPPPQRAPSPRRSEPERVKADQNMSGDNSLEEDTPTFSHHETFLPHLLSIFIHKLPKNLEAVHNVTKKPRKMNWYIKYVERIERLCEPYELRVKFEGLKAVVTVRGREWLKLQGNSTLTLYLDVIKILRAEAMTWLRMYEEMEKAFAHFKGIYGSQANDSYTFLHAWDELKAPGNYISLPRQANYFCGARLHHWNFVVGKVEIGSGSHEEKREAFRLATISAFDFLLSLGRGGRRLSRASEVKRERMSEAVRGSRRSLSREPSPNRVLDSPANNQTDRASPAATATSTAGAALSSSAQPSPSAQPSHTVEPPPSTDHQSTVEPPATTTPQSSAEPSSSPVAVERTEKIAVAIIPATDSNSSHAGSLCSPGEEMSISGTDGAPTPPGSPRLPTHSVSDTHSTASGSARAPAASTTAAIALAPVPTASTSLETKAAAANASATLSVVAAPTTKPTTKGAAESVPGAGVLDSGSASNKDTQTLQTAAKAAVSRRRCMMCEMIRMRKPDGERCLRCQQNDARVNGVLSTSLGL</sequence>
<dbReference type="Pfam" id="PF18787">
    <property type="entry name" value="CRM1_repeat_3"/>
    <property type="match status" value="1"/>
</dbReference>
<evidence type="ECO:0000256" key="8">
    <source>
        <dbReference type="SAM" id="MobiDB-lite"/>
    </source>
</evidence>
<keyword evidence="11" id="KW-1185">Reference proteome</keyword>
<evidence type="ECO:0000313" key="10">
    <source>
        <dbReference type="EMBL" id="GMF31543.1"/>
    </source>
</evidence>
<feature type="compositionally biased region" description="Pro residues" evidence="8">
    <location>
        <begin position="1156"/>
        <end position="1180"/>
    </location>
</feature>
<keyword evidence="5" id="KW-0653">Protein transport</keyword>
<dbReference type="InterPro" id="IPR040485">
    <property type="entry name" value="XPO1_repeat_3"/>
</dbReference>
<dbReference type="GO" id="GO:0000056">
    <property type="term" value="P:ribosomal small subunit export from nucleus"/>
    <property type="evidence" value="ECO:0007669"/>
    <property type="project" value="TreeGrafter"/>
</dbReference>
<dbReference type="InterPro" id="IPR014877">
    <property type="entry name" value="XPO1_C_dom"/>
</dbReference>
<gene>
    <name evidence="10" type="ORF">Plil01_001348500</name>
</gene>
<keyword evidence="6" id="KW-0539">Nucleus</keyword>
<feature type="compositionally biased region" description="Basic and acidic residues" evidence="8">
    <location>
        <begin position="1335"/>
        <end position="1352"/>
    </location>
</feature>
<keyword evidence="4" id="KW-0509">mRNA transport</keyword>
<dbReference type="InterPro" id="IPR041123">
    <property type="entry name" value="CRM1_repeat"/>
</dbReference>
<dbReference type="GO" id="GO:0005049">
    <property type="term" value="F:nuclear export signal receptor activity"/>
    <property type="evidence" value="ECO:0007669"/>
    <property type="project" value="InterPro"/>
</dbReference>
<dbReference type="InterPro" id="IPR045065">
    <property type="entry name" value="XPO1/5"/>
</dbReference>
<evidence type="ECO:0000256" key="7">
    <source>
        <dbReference type="ARBA" id="ARBA00073514"/>
    </source>
</evidence>
<dbReference type="InterPro" id="IPR016024">
    <property type="entry name" value="ARM-type_fold"/>
</dbReference>
<dbReference type="InterPro" id="IPR041235">
    <property type="entry name" value="Exp1_repeat_2"/>
</dbReference>
<dbReference type="GO" id="GO:0051028">
    <property type="term" value="P:mRNA transport"/>
    <property type="evidence" value="ECO:0007669"/>
    <property type="project" value="UniProtKB-KW"/>
</dbReference>
<feature type="compositionally biased region" description="Basic and acidic residues" evidence="8">
    <location>
        <begin position="1308"/>
        <end position="1325"/>
    </location>
</feature>
<feature type="compositionally biased region" description="Low complexity" evidence="8">
    <location>
        <begin position="1142"/>
        <end position="1155"/>
    </location>
</feature>
<evidence type="ECO:0000256" key="3">
    <source>
        <dbReference type="ARBA" id="ARBA00022448"/>
    </source>
</evidence>
<organism evidence="10 11">
    <name type="scientific">Phytophthora lilii</name>
    <dbReference type="NCBI Taxonomy" id="2077276"/>
    <lineage>
        <taxon>Eukaryota</taxon>
        <taxon>Sar</taxon>
        <taxon>Stramenopiles</taxon>
        <taxon>Oomycota</taxon>
        <taxon>Peronosporomycetes</taxon>
        <taxon>Peronosporales</taxon>
        <taxon>Peronosporaceae</taxon>
        <taxon>Phytophthora</taxon>
    </lineage>
</organism>
<feature type="compositionally biased region" description="Polar residues" evidence="8">
    <location>
        <begin position="1116"/>
        <end position="1126"/>
    </location>
</feature>
<dbReference type="Gene3D" id="1.25.10.10">
    <property type="entry name" value="Leucine-rich Repeat Variant"/>
    <property type="match status" value="2"/>
</dbReference>
<evidence type="ECO:0000313" key="11">
    <source>
        <dbReference type="Proteomes" id="UP001165083"/>
    </source>
</evidence>
<dbReference type="EMBL" id="BSXW01000913">
    <property type="protein sequence ID" value="GMF31543.1"/>
    <property type="molecule type" value="Genomic_DNA"/>
</dbReference>
<dbReference type="PANTHER" id="PTHR11223">
    <property type="entry name" value="EXPORTIN 1/5"/>
    <property type="match status" value="1"/>
</dbReference>
<feature type="region of interest" description="Disordered" evidence="8">
    <location>
        <begin position="1107"/>
        <end position="1465"/>
    </location>
</feature>
<evidence type="ECO:0000256" key="4">
    <source>
        <dbReference type="ARBA" id="ARBA00022816"/>
    </source>
</evidence>
<dbReference type="SUPFAM" id="SSF48371">
    <property type="entry name" value="ARM repeat"/>
    <property type="match status" value="1"/>
</dbReference>
<dbReference type="InterPro" id="IPR013598">
    <property type="entry name" value="Exportin-1/Importin-b-like"/>
</dbReference>
<dbReference type="Proteomes" id="UP001165083">
    <property type="component" value="Unassembled WGS sequence"/>
</dbReference>
<dbReference type="PANTHER" id="PTHR11223:SF2">
    <property type="entry name" value="EXPORTIN-1"/>
    <property type="match status" value="1"/>
</dbReference>
<dbReference type="GO" id="GO:0000055">
    <property type="term" value="P:ribosomal large subunit export from nucleus"/>
    <property type="evidence" value="ECO:0007669"/>
    <property type="project" value="TreeGrafter"/>
</dbReference>
<feature type="compositionally biased region" description="Basic and acidic residues" evidence="8">
    <location>
        <begin position="1010"/>
        <end position="1026"/>
    </location>
</feature>
<protein>
    <recommendedName>
        <fullName evidence="7">Exportin-1</fullName>
    </recommendedName>
</protein>
<accession>A0A9W6UF81</accession>
<feature type="compositionally biased region" description="Low complexity" evidence="8">
    <location>
        <begin position="1294"/>
        <end position="1306"/>
    </location>
</feature>
<dbReference type="SMART" id="SM01102">
    <property type="entry name" value="CRM1_C"/>
    <property type="match status" value="1"/>
</dbReference>
<evidence type="ECO:0000256" key="6">
    <source>
        <dbReference type="ARBA" id="ARBA00023242"/>
    </source>
</evidence>
<proteinExistence type="inferred from homology"/>
<feature type="compositionally biased region" description="Low complexity" evidence="8">
    <location>
        <begin position="1708"/>
        <end position="1735"/>
    </location>
</feature>
<dbReference type="InterPro" id="IPR011989">
    <property type="entry name" value="ARM-like"/>
</dbReference>
<dbReference type="GO" id="GO:0005737">
    <property type="term" value="C:cytoplasm"/>
    <property type="evidence" value="ECO:0007669"/>
    <property type="project" value="TreeGrafter"/>
</dbReference>
<evidence type="ECO:0000256" key="1">
    <source>
        <dbReference type="ARBA" id="ARBA00004123"/>
    </source>
</evidence>
<feature type="compositionally biased region" description="Low complexity" evidence="8">
    <location>
        <begin position="1751"/>
        <end position="1771"/>
    </location>
</feature>
<dbReference type="FunFam" id="1.25.10.10:FF:001255">
    <property type="entry name" value="Exportin 1"/>
    <property type="match status" value="1"/>
</dbReference>
<feature type="compositionally biased region" description="Low complexity" evidence="8">
    <location>
        <begin position="1260"/>
        <end position="1271"/>
    </location>
</feature>
<feature type="compositionally biased region" description="Basic and acidic residues" evidence="8">
    <location>
        <begin position="1667"/>
        <end position="1678"/>
    </location>
</feature>
<dbReference type="Pfam" id="PF18777">
    <property type="entry name" value="CRM1_repeat"/>
    <property type="match status" value="1"/>
</dbReference>
<feature type="compositionally biased region" description="Basic and acidic residues" evidence="8">
    <location>
        <begin position="1440"/>
        <end position="1449"/>
    </location>
</feature>
<dbReference type="GO" id="GO:0006611">
    <property type="term" value="P:protein export from nucleus"/>
    <property type="evidence" value="ECO:0007669"/>
    <property type="project" value="InterPro"/>
</dbReference>
<evidence type="ECO:0000256" key="5">
    <source>
        <dbReference type="ARBA" id="ARBA00022927"/>
    </source>
</evidence>
<dbReference type="OrthoDB" id="27218at2759"/>
<evidence type="ECO:0000259" key="9">
    <source>
        <dbReference type="SMART" id="SM01102"/>
    </source>
</evidence>